<dbReference type="Proteomes" id="UP001610100">
    <property type="component" value="Unassembled WGS sequence"/>
</dbReference>
<evidence type="ECO:0000259" key="3">
    <source>
        <dbReference type="Pfam" id="PF17836"/>
    </source>
</evidence>
<sequence length="596" mass="68151">MSNSTKQNIVVFGASGHAKVIIDILEKQNKYNIIGLIDSFKPKGETVFEYEILGTEEDLPYILKTYNIYGGIIAIGDNYSRMSMYHKIDDLNLNLKYISAIHPRAIIGKNVVIGNGCCIMAGVVVNSDTTLGKHAILNTKCSVDHDCKIGDFSSIAPGATLGGGVMVDYCSAISLGASVIEGLSIGKNTIVGAGSLVLKSIGNNLVAYGVPAKKIRSRTNSEKYLGTHEEAMVLNQNYELKKVRIDSEEDILILKQVLEAFKVFNTFYSLEYCNHTHFRKLHYLVLYKNNQPRVLMPVFLKKIEGFEGKNEEDYFDVSSPYGFSGPLINKNATNYDLKYFWKLVDTWYLENNVVTEFIRFNLNDNHKFYSGHLLPTLNNVCGHLHAFETIWTNFKQKVRNNYRKALKNNLSIEIFSEHISEEVISSFYHIYIKTMVRNNASQNYFYSKSYFENLIKNTQNKVAVALIYHENNPISTELLIINDDIIFSFLGGTISEYFSMRPNDFLKIEVIKWAIENDLKYYALGGGRKNGDSLYQYKKSFFPNDDDVMFYTGRKIINKKVYSQLMKTHINDSKTIDQNYKDPDEYFPLYNKIEKE</sequence>
<dbReference type="RefSeq" id="WP_344741885.1">
    <property type="nucleotide sequence ID" value="NZ_BAABAY010000006.1"/>
</dbReference>
<dbReference type="PANTHER" id="PTHR43300:SF7">
    <property type="entry name" value="UDP-N-ACETYLBACILLOSAMINE N-ACETYLTRANSFERASE"/>
    <property type="match status" value="1"/>
</dbReference>
<dbReference type="Gene3D" id="3.40.50.20">
    <property type="match status" value="1"/>
</dbReference>
<dbReference type="InterPro" id="IPR011004">
    <property type="entry name" value="Trimer_LpxA-like_sf"/>
</dbReference>
<dbReference type="InterPro" id="IPR016181">
    <property type="entry name" value="Acyl_CoA_acyltransferase"/>
</dbReference>
<accession>A0ABW7N0Q3</accession>
<gene>
    <name evidence="4" type="ORF">V8G58_12130</name>
</gene>
<dbReference type="EMBL" id="JBAWKB010000004">
    <property type="protein sequence ID" value="MFH6772683.1"/>
    <property type="molecule type" value="Genomic_DNA"/>
</dbReference>
<dbReference type="InterPro" id="IPR038740">
    <property type="entry name" value="BioF2-like_GNAT_dom"/>
</dbReference>
<proteinExistence type="inferred from homology"/>
<evidence type="ECO:0000256" key="1">
    <source>
        <dbReference type="ARBA" id="ARBA00007274"/>
    </source>
</evidence>
<dbReference type="SUPFAM" id="SSF51161">
    <property type="entry name" value="Trimeric LpxA-like enzymes"/>
    <property type="match status" value="1"/>
</dbReference>
<dbReference type="PANTHER" id="PTHR43300">
    <property type="entry name" value="ACETYLTRANSFERASE"/>
    <property type="match status" value="1"/>
</dbReference>
<reference evidence="4 5" key="1">
    <citation type="submission" date="2024-02" db="EMBL/GenBank/DDBJ databases">
        <title>A Gaetbulibacter species isolated from tidal flats and genomic insights of their niches.</title>
        <authorList>
            <person name="Ye Y."/>
        </authorList>
    </citation>
    <scope>NUCLEOTIDE SEQUENCE [LARGE SCALE GENOMIC DNA]</scope>
    <source>
        <strain evidence="4 5">KYW382</strain>
    </source>
</reference>
<dbReference type="NCBIfam" id="TIGR03570">
    <property type="entry name" value="NeuD_NnaD"/>
    <property type="match status" value="1"/>
</dbReference>
<protein>
    <submittedName>
        <fullName evidence="4">NeuD/PglB/VioB family sugar acetyltransferase</fullName>
    </submittedName>
</protein>
<dbReference type="Gene3D" id="3.40.630.30">
    <property type="match status" value="1"/>
</dbReference>
<organism evidence="4 5">
    <name type="scientific">Gaetbulibacter aestuarii</name>
    <dbReference type="NCBI Taxonomy" id="1502358"/>
    <lineage>
        <taxon>Bacteria</taxon>
        <taxon>Pseudomonadati</taxon>
        <taxon>Bacteroidota</taxon>
        <taxon>Flavobacteriia</taxon>
        <taxon>Flavobacteriales</taxon>
        <taxon>Flavobacteriaceae</taxon>
        <taxon>Gaetbulibacter</taxon>
    </lineage>
</organism>
<keyword evidence="5" id="KW-1185">Reference proteome</keyword>
<dbReference type="InterPro" id="IPR020019">
    <property type="entry name" value="AcTrfase_PglD-like"/>
</dbReference>
<dbReference type="InterPro" id="IPR050179">
    <property type="entry name" value="Trans_hexapeptide_repeat"/>
</dbReference>
<comment type="caution">
    <text evidence="4">The sequence shown here is derived from an EMBL/GenBank/DDBJ whole genome shotgun (WGS) entry which is preliminary data.</text>
</comment>
<dbReference type="Gene3D" id="2.160.10.10">
    <property type="entry name" value="Hexapeptide repeat proteins"/>
    <property type="match status" value="1"/>
</dbReference>
<dbReference type="SUPFAM" id="SSF55729">
    <property type="entry name" value="Acyl-CoA N-acyltransferases (Nat)"/>
    <property type="match status" value="1"/>
</dbReference>
<feature type="domain" description="PglD N-terminal" evidence="3">
    <location>
        <begin position="8"/>
        <end position="88"/>
    </location>
</feature>
<evidence type="ECO:0000313" key="5">
    <source>
        <dbReference type="Proteomes" id="UP001610100"/>
    </source>
</evidence>
<name>A0ABW7N0Q3_9FLAO</name>
<dbReference type="Pfam" id="PF17836">
    <property type="entry name" value="PglD_N"/>
    <property type="match status" value="1"/>
</dbReference>
<evidence type="ECO:0000259" key="2">
    <source>
        <dbReference type="Pfam" id="PF13480"/>
    </source>
</evidence>
<comment type="similarity">
    <text evidence="1">Belongs to the transferase hexapeptide repeat family.</text>
</comment>
<feature type="domain" description="BioF2-like acetyltransferase" evidence="2">
    <location>
        <begin position="397"/>
        <end position="538"/>
    </location>
</feature>
<evidence type="ECO:0000313" key="4">
    <source>
        <dbReference type="EMBL" id="MFH6772683.1"/>
    </source>
</evidence>
<dbReference type="Pfam" id="PF13480">
    <property type="entry name" value="Acetyltransf_6"/>
    <property type="match status" value="1"/>
</dbReference>
<dbReference type="InterPro" id="IPR041561">
    <property type="entry name" value="PglD_N"/>
</dbReference>
<dbReference type="CDD" id="cd03360">
    <property type="entry name" value="LbH_AT_putative"/>
    <property type="match status" value="1"/>
</dbReference>